<keyword evidence="5" id="KW-1185">Reference proteome</keyword>
<dbReference type="InterPro" id="IPR009688">
    <property type="entry name" value="FAM210A/B-like_dom"/>
</dbReference>
<dbReference type="EMBL" id="JAQMWT010000498">
    <property type="protein sequence ID" value="KAJ8600560.1"/>
    <property type="molecule type" value="Genomic_DNA"/>
</dbReference>
<evidence type="ECO:0000313" key="4">
    <source>
        <dbReference type="EMBL" id="KAJ8600560.1"/>
    </source>
</evidence>
<proteinExistence type="predicted"/>
<evidence type="ECO:0000256" key="2">
    <source>
        <dbReference type="SAM" id="SignalP"/>
    </source>
</evidence>
<name>A0AAD7U973_9STRA</name>
<dbReference type="Proteomes" id="UP001230188">
    <property type="component" value="Unassembled WGS sequence"/>
</dbReference>
<organism evidence="4 5">
    <name type="scientific">Chrysophaeum taylorii</name>
    <dbReference type="NCBI Taxonomy" id="2483200"/>
    <lineage>
        <taxon>Eukaryota</taxon>
        <taxon>Sar</taxon>
        <taxon>Stramenopiles</taxon>
        <taxon>Ochrophyta</taxon>
        <taxon>Pelagophyceae</taxon>
        <taxon>Pelagomonadales</taxon>
        <taxon>Pelagomonadaceae</taxon>
        <taxon>Chrysophaeum</taxon>
    </lineage>
</organism>
<keyword evidence="2" id="KW-0732">Signal</keyword>
<dbReference type="AlphaFoldDB" id="A0AAD7U973"/>
<feature type="signal peptide" evidence="2">
    <location>
        <begin position="1"/>
        <end position="24"/>
    </location>
</feature>
<evidence type="ECO:0000259" key="3">
    <source>
        <dbReference type="Pfam" id="PF06916"/>
    </source>
</evidence>
<sequence>MMIRLLVFLAAACVAFQTPSPTIARRRAAKLDPEVEATTRKYGLEGGLFSIFSGDSDGKGVQAKELLKQYGAAYLITSVSLALVSFSVCYVLVDNGVDVAAILGKLNIDATGLTEKAGTAAIAYAAHKAASPIRFPPTVALTPLVAKFIKKKDN</sequence>
<keyword evidence="1" id="KW-0472">Membrane</keyword>
<feature type="transmembrane region" description="Helical" evidence="1">
    <location>
        <begin position="72"/>
        <end position="93"/>
    </location>
</feature>
<protein>
    <recommendedName>
        <fullName evidence="3">DUF1279 domain-containing protein</fullName>
    </recommendedName>
</protein>
<dbReference type="PANTHER" id="PTHR21377:SF20">
    <property type="entry name" value="OS04G0416000 PROTEIN"/>
    <property type="match status" value="1"/>
</dbReference>
<dbReference type="Pfam" id="PF06916">
    <property type="entry name" value="FAM210A-B_dom"/>
    <property type="match status" value="1"/>
</dbReference>
<dbReference type="GO" id="GO:0005739">
    <property type="term" value="C:mitochondrion"/>
    <property type="evidence" value="ECO:0007669"/>
    <property type="project" value="TreeGrafter"/>
</dbReference>
<feature type="chain" id="PRO_5042217102" description="DUF1279 domain-containing protein" evidence="2">
    <location>
        <begin position="25"/>
        <end position="154"/>
    </location>
</feature>
<dbReference type="InterPro" id="IPR045866">
    <property type="entry name" value="FAM210A/B-like"/>
</dbReference>
<evidence type="ECO:0000313" key="5">
    <source>
        <dbReference type="Proteomes" id="UP001230188"/>
    </source>
</evidence>
<evidence type="ECO:0000256" key="1">
    <source>
        <dbReference type="SAM" id="Phobius"/>
    </source>
</evidence>
<dbReference type="PANTHER" id="PTHR21377">
    <property type="entry name" value="PROTEIN FAM210B, MITOCHONDRIAL"/>
    <property type="match status" value="1"/>
</dbReference>
<feature type="domain" description="DUF1279" evidence="3">
    <location>
        <begin position="62"/>
        <end position="144"/>
    </location>
</feature>
<keyword evidence="1" id="KW-1133">Transmembrane helix</keyword>
<comment type="caution">
    <text evidence="4">The sequence shown here is derived from an EMBL/GenBank/DDBJ whole genome shotgun (WGS) entry which is preliminary data.</text>
</comment>
<gene>
    <name evidence="4" type="ORF">CTAYLR_007927</name>
</gene>
<keyword evidence="1" id="KW-0812">Transmembrane</keyword>
<accession>A0AAD7U973</accession>
<reference evidence="4" key="1">
    <citation type="submission" date="2023-01" db="EMBL/GenBank/DDBJ databases">
        <title>Metagenome sequencing of chrysophaentin producing Chrysophaeum taylorii.</title>
        <authorList>
            <person name="Davison J."/>
            <person name="Bewley C."/>
        </authorList>
    </citation>
    <scope>NUCLEOTIDE SEQUENCE</scope>
    <source>
        <strain evidence="4">NIES-1699</strain>
    </source>
</reference>